<accession>A0ABU3LIB6</accession>
<organism evidence="2 3">
    <name type="scientific">Asprobacillus argus</name>
    <dbReference type="NCBI Taxonomy" id="3076534"/>
    <lineage>
        <taxon>Bacteria</taxon>
        <taxon>Pseudomonadati</taxon>
        <taxon>Bacteroidota</taxon>
        <taxon>Flavobacteriia</taxon>
        <taxon>Flavobacteriales</taxon>
        <taxon>Flavobacteriaceae</taxon>
        <taxon>Asprobacillus</taxon>
    </lineage>
</organism>
<evidence type="ECO:0000313" key="2">
    <source>
        <dbReference type="EMBL" id="MDT7833056.1"/>
    </source>
</evidence>
<protein>
    <submittedName>
        <fullName evidence="2">Nucleotidyltransferase domain-containing protein</fullName>
    </submittedName>
</protein>
<dbReference type="Gene3D" id="3.30.460.10">
    <property type="entry name" value="Beta Polymerase, domain 2"/>
    <property type="match status" value="1"/>
</dbReference>
<dbReference type="RefSeq" id="WP_349242307.1">
    <property type="nucleotide sequence ID" value="NZ_JAVTTO010000004.1"/>
</dbReference>
<keyword evidence="3" id="KW-1185">Reference proteome</keyword>
<comment type="caution">
    <text evidence="2">The sequence shown here is derived from an EMBL/GenBank/DDBJ whole genome shotgun (WGS) entry which is preliminary data.</text>
</comment>
<evidence type="ECO:0000259" key="1">
    <source>
        <dbReference type="Pfam" id="PF01909"/>
    </source>
</evidence>
<dbReference type="InterPro" id="IPR002934">
    <property type="entry name" value="Polymerase_NTP_transf_dom"/>
</dbReference>
<dbReference type="InterPro" id="IPR043519">
    <property type="entry name" value="NT_sf"/>
</dbReference>
<feature type="domain" description="Polymerase nucleotidyl transferase" evidence="1">
    <location>
        <begin position="87"/>
        <end position="156"/>
    </location>
</feature>
<dbReference type="Proteomes" id="UP001257277">
    <property type="component" value="Unassembled WGS sequence"/>
</dbReference>
<reference evidence="2 3" key="1">
    <citation type="submission" date="2023-09" db="EMBL/GenBank/DDBJ databases">
        <title>Novel taxa isolated from Blanes Bay.</title>
        <authorList>
            <person name="Rey-Velasco X."/>
            <person name="Lucena T."/>
        </authorList>
    </citation>
    <scope>NUCLEOTIDE SEQUENCE [LARGE SCALE GENOMIC DNA]</scope>
    <source>
        <strain evidence="2 3">S356</strain>
    </source>
</reference>
<name>A0ABU3LIB6_9FLAO</name>
<proteinExistence type="predicted"/>
<sequence length="298" mass="35124">MTVLKPLIYFSLFDHPLTEDEVFKYSEVQDKNQLREDIDALIRKGIIKRDGNFLLFEKDHQHILRRVMGNKEAEAIMPRAEKTARFISKFPFIKGVAISGSLSKGYFDSESDFDFFVITKAKRVWITRTLIALYKRLFLLNSHKEFCVNYYVSTETLEIEEKNRFTATEIVTVIPVYGTDIFSEFYNQNKWVTAFFPNVDLKNGLQGTAPKKQYFGTKCVEFLLDNYLGQLINYTCMKVITRKWSKRYKSKVNSPYKSKKEISKHHPENFQEKVINKLNTKYKSCKELYDIYIPVEHV</sequence>
<dbReference type="SUPFAM" id="SSF81301">
    <property type="entry name" value="Nucleotidyltransferase"/>
    <property type="match status" value="1"/>
</dbReference>
<dbReference type="Pfam" id="PF01909">
    <property type="entry name" value="NTP_transf_2"/>
    <property type="match status" value="1"/>
</dbReference>
<gene>
    <name evidence="2" type="ORF">RQM59_11730</name>
</gene>
<evidence type="ECO:0000313" key="3">
    <source>
        <dbReference type="Proteomes" id="UP001257277"/>
    </source>
</evidence>
<dbReference type="EMBL" id="JAVTTO010000004">
    <property type="protein sequence ID" value="MDT7833056.1"/>
    <property type="molecule type" value="Genomic_DNA"/>
</dbReference>